<dbReference type="Gene3D" id="3.30.428.10">
    <property type="entry name" value="HIT-like"/>
    <property type="match status" value="1"/>
</dbReference>
<evidence type="ECO:0000259" key="4">
    <source>
        <dbReference type="PROSITE" id="PS51084"/>
    </source>
</evidence>
<dbReference type="SUPFAM" id="SSF54197">
    <property type="entry name" value="HIT-like"/>
    <property type="match status" value="1"/>
</dbReference>
<gene>
    <name evidence="5" type="ORF">CMN54_06410</name>
</gene>
<comment type="caution">
    <text evidence="5">The sequence shown here is derived from an EMBL/GenBank/DDBJ whole genome shotgun (WGS) entry which is preliminary data.</text>
</comment>
<feature type="short sequence motif" description="Histidine triad motif" evidence="2 3">
    <location>
        <begin position="96"/>
        <end position="100"/>
    </location>
</feature>
<dbReference type="AlphaFoldDB" id="A0A2D6YIP4"/>
<proteinExistence type="predicted"/>
<accession>A0A2D6YIP4</accession>
<dbReference type="PANTHER" id="PTHR46648:SF1">
    <property type="entry name" value="ADENOSINE 5'-MONOPHOSPHORAMIDASE HNT1"/>
    <property type="match status" value="1"/>
</dbReference>
<dbReference type="Pfam" id="PF01230">
    <property type="entry name" value="HIT"/>
    <property type="match status" value="1"/>
</dbReference>
<feature type="domain" description="HIT" evidence="4">
    <location>
        <begin position="4"/>
        <end position="111"/>
    </location>
</feature>
<protein>
    <recommendedName>
        <fullName evidence="4">HIT domain-containing protein</fullName>
    </recommendedName>
</protein>
<evidence type="ECO:0000256" key="1">
    <source>
        <dbReference type="PIRSR" id="PIRSR601310-1"/>
    </source>
</evidence>
<dbReference type="InterPro" id="IPR036265">
    <property type="entry name" value="HIT-like_sf"/>
</dbReference>
<dbReference type="GO" id="GO:0003824">
    <property type="term" value="F:catalytic activity"/>
    <property type="evidence" value="ECO:0007669"/>
    <property type="project" value="InterPro"/>
</dbReference>
<dbReference type="EMBL" id="NZEX01000075">
    <property type="protein sequence ID" value="MAH63067.1"/>
    <property type="molecule type" value="Genomic_DNA"/>
</dbReference>
<dbReference type="PANTHER" id="PTHR46648">
    <property type="entry name" value="HIT FAMILY PROTEIN 1"/>
    <property type="match status" value="1"/>
</dbReference>
<evidence type="ECO:0000313" key="6">
    <source>
        <dbReference type="Proteomes" id="UP000226525"/>
    </source>
</evidence>
<dbReference type="GO" id="GO:0009117">
    <property type="term" value="P:nucleotide metabolic process"/>
    <property type="evidence" value="ECO:0007669"/>
    <property type="project" value="TreeGrafter"/>
</dbReference>
<name>A0A2D6YIP4_9DELT</name>
<feature type="active site" description="Tele-AMP-histidine intermediate" evidence="1">
    <location>
        <position position="98"/>
    </location>
</feature>
<dbReference type="PROSITE" id="PS00892">
    <property type="entry name" value="HIT_1"/>
    <property type="match status" value="1"/>
</dbReference>
<dbReference type="InterPro" id="IPR001310">
    <property type="entry name" value="Histidine_triad_HIT"/>
</dbReference>
<dbReference type="PRINTS" id="PR00332">
    <property type="entry name" value="HISTRIAD"/>
</dbReference>
<evidence type="ECO:0000313" key="5">
    <source>
        <dbReference type="EMBL" id="MAH63067.1"/>
    </source>
</evidence>
<evidence type="ECO:0000256" key="2">
    <source>
        <dbReference type="PIRSR" id="PIRSR601310-3"/>
    </source>
</evidence>
<evidence type="ECO:0000256" key="3">
    <source>
        <dbReference type="PROSITE-ProRule" id="PRU00464"/>
    </source>
</evidence>
<reference evidence="6" key="1">
    <citation type="submission" date="2017-09" db="EMBL/GenBank/DDBJ databases">
        <title>The Reconstruction of 2,631 Draft Metagenome-Assembled Genomes from the Global Oceans.</title>
        <authorList>
            <person name="Tully B.J."/>
            <person name="Graham E.D."/>
            <person name="Heidelberg J.F."/>
        </authorList>
    </citation>
    <scope>NUCLEOTIDE SEQUENCE [LARGE SCALE GENOMIC DNA]</scope>
</reference>
<dbReference type="InterPro" id="IPR011146">
    <property type="entry name" value="HIT-like"/>
</dbReference>
<organism evidence="5 6">
    <name type="scientific">SAR324 cluster bacterium</name>
    <dbReference type="NCBI Taxonomy" id="2024889"/>
    <lineage>
        <taxon>Bacteria</taxon>
        <taxon>Deltaproteobacteria</taxon>
        <taxon>SAR324 cluster</taxon>
    </lineage>
</organism>
<dbReference type="PROSITE" id="PS51084">
    <property type="entry name" value="HIT_2"/>
    <property type="match status" value="1"/>
</dbReference>
<dbReference type="Proteomes" id="UP000226525">
    <property type="component" value="Unassembled WGS sequence"/>
</dbReference>
<dbReference type="InterPro" id="IPR019808">
    <property type="entry name" value="Histidine_triad_CS"/>
</dbReference>
<sequence>MASIFSRIIQGELPCEKIDETDNEICLLDISPFTEGHTLVIPKREVARFEELPETEALSLMHTMQRVSKAVCKAYGGADYNIQLNNGPGAGQEVPHVHFHIIPRPDGLRVPNLGKYADGQMAEVGALVRACLDS</sequence>